<sequence length="372" mass="42227">MMTRAKLSILLIGVLIIVGVFAAFSWYEHRQTQHNVNDELNASNLETDKIIFEPVLPNNSVVLPRDFKFHPEFQHEWWHYFANVADERGQQYSIQWSYFRIASDDRTTQGWLNPQIYVSHVVISNADKVWREQRISRGGIGQAGFEIKPFKLWIDNWSWRSLGVSPLPGILEITTDTFSLSLQSTATGSFILPGEGGYQAKHNLLPIASYNVQAPFMTVKGKLTLEGLPQTLKVSGSAWLSKEWGNNLLPSSDRNWDRFVFNVDGHNTLVINRYRLYQQMPYVIGTLIQSSGEIITLSEDDIVVSPVATSTSSDTNSVPLQWIVKIPRYDIYLVIEAVNSDMGSTFFIPYWEGPVRINGNPEVAGFMQLTGY</sequence>
<comment type="caution">
    <text evidence="1">The sequence shown here is derived from an EMBL/GenBank/DDBJ whole genome shotgun (WGS) entry which is preliminary data.</text>
</comment>
<dbReference type="InterPro" id="IPR023374">
    <property type="entry name" value="AttH-like_dom_sf"/>
</dbReference>
<dbReference type="PANTHER" id="PTHR38591:SF1">
    <property type="entry name" value="BLL1000 PROTEIN"/>
    <property type="match status" value="1"/>
</dbReference>
<dbReference type="Gene3D" id="2.40.370.10">
    <property type="entry name" value="AttH-like domain"/>
    <property type="match status" value="2"/>
</dbReference>
<accession>A0A9X4FMG4</accession>
<reference evidence="1" key="1">
    <citation type="submission" date="2022-02" db="EMBL/GenBank/DDBJ databases">
        <title>Emergence and expansion in Europe of a Vibrio aestuarianus clonal complex pathogenic for oysters.</title>
        <authorList>
            <person name="Mesnil A."/>
            <person name="Travers M.-A."/>
        </authorList>
    </citation>
    <scope>NUCLEOTIDE SEQUENCE</scope>
    <source>
        <strain evidence="1">151-ITT-15-cp-1</strain>
    </source>
</reference>
<evidence type="ECO:0000313" key="2">
    <source>
        <dbReference type="Proteomes" id="UP001140973"/>
    </source>
</evidence>
<dbReference type="Pfam" id="PF07143">
    <property type="entry name" value="CrtC"/>
    <property type="match status" value="1"/>
</dbReference>
<dbReference type="Pfam" id="PF17186">
    <property type="entry name" value="Lipocalin_9"/>
    <property type="match status" value="1"/>
</dbReference>
<dbReference type="RefSeq" id="WP_176312342.1">
    <property type="nucleotide sequence ID" value="NZ_JAKNAP010000047.1"/>
</dbReference>
<evidence type="ECO:0000313" key="1">
    <source>
        <dbReference type="EMBL" id="MDE1358135.1"/>
    </source>
</evidence>
<organism evidence="1 2">
    <name type="scientific">Vibrio aestuarianus</name>
    <dbReference type="NCBI Taxonomy" id="28171"/>
    <lineage>
        <taxon>Bacteria</taxon>
        <taxon>Pseudomonadati</taxon>
        <taxon>Pseudomonadota</taxon>
        <taxon>Gammaproteobacteria</taxon>
        <taxon>Vibrionales</taxon>
        <taxon>Vibrionaceae</taxon>
        <taxon>Vibrio</taxon>
    </lineage>
</organism>
<proteinExistence type="predicted"/>
<dbReference type="PANTHER" id="PTHR38591">
    <property type="entry name" value="HYDROLASE"/>
    <property type="match status" value="1"/>
</dbReference>
<dbReference type="SUPFAM" id="SSF159245">
    <property type="entry name" value="AttH-like"/>
    <property type="match status" value="1"/>
</dbReference>
<dbReference type="EMBL" id="JAKNAP010000047">
    <property type="protein sequence ID" value="MDE1358135.1"/>
    <property type="molecule type" value="Genomic_DNA"/>
</dbReference>
<name>A0A9X4FMG4_9VIBR</name>
<dbReference type="AlphaFoldDB" id="A0A9X4FMG4"/>
<dbReference type="Proteomes" id="UP001140973">
    <property type="component" value="Unassembled WGS sequence"/>
</dbReference>
<dbReference type="InterPro" id="IPR010791">
    <property type="entry name" value="AttH_dom"/>
</dbReference>
<gene>
    <name evidence="1" type="ORF">L9W73_12565</name>
</gene>
<protein>
    <submittedName>
        <fullName evidence="1">Carotenoid 1,2-hydratase</fullName>
    </submittedName>
</protein>